<gene>
    <name evidence="18" type="ORF">BRAFLDRAFT_125113</name>
</gene>
<dbReference type="InterPro" id="IPR053708">
    <property type="entry name" value="Ribosomal_LSU_eL42"/>
</dbReference>
<dbReference type="PANTHER" id="PTHR43721:SF9">
    <property type="entry name" value="GTP-BINDING PROTEIN 1"/>
    <property type="match status" value="1"/>
</dbReference>
<reference evidence="18" key="1">
    <citation type="journal article" date="2008" name="Nature">
        <title>The amphioxus genome and the evolution of the chordate karyotype.</title>
        <authorList>
            <consortium name="US DOE Joint Genome Institute (JGI-PGF)"/>
            <person name="Putnam N.H."/>
            <person name="Butts T."/>
            <person name="Ferrier D.E.K."/>
            <person name="Furlong R.F."/>
            <person name="Hellsten U."/>
            <person name="Kawashima T."/>
            <person name="Robinson-Rechavi M."/>
            <person name="Shoguchi E."/>
            <person name="Terry A."/>
            <person name="Yu J.-K."/>
            <person name="Benito-Gutierrez E.L."/>
            <person name="Dubchak I."/>
            <person name="Garcia-Fernandez J."/>
            <person name="Gibson-Brown J.J."/>
            <person name="Grigoriev I.V."/>
            <person name="Horton A.C."/>
            <person name="de Jong P.J."/>
            <person name="Jurka J."/>
            <person name="Kapitonov V.V."/>
            <person name="Kohara Y."/>
            <person name="Kuroki Y."/>
            <person name="Lindquist E."/>
            <person name="Lucas S."/>
            <person name="Osoegawa K."/>
            <person name="Pennacchio L.A."/>
            <person name="Salamov A.A."/>
            <person name="Satou Y."/>
            <person name="Sauka-Spengler T."/>
            <person name="Schmutz J."/>
            <person name="Shin-I T."/>
            <person name="Toyoda A."/>
            <person name="Bronner-Fraser M."/>
            <person name="Fujiyama A."/>
            <person name="Holland L.Z."/>
            <person name="Holland P.W.H."/>
            <person name="Satoh N."/>
            <person name="Rokhsar D.S."/>
        </authorList>
    </citation>
    <scope>NUCLEOTIDE SEQUENCE [LARGE SCALE GENOMIC DNA]</scope>
    <source>
        <strain evidence="18">S238N-H82</strain>
        <tissue evidence="18">Testes</tissue>
    </source>
</reference>
<dbReference type="InterPro" id="IPR015915">
    <property type="entry name" value="Kelch-typ_b-propeller"/>
</dbReference>
<evidence type="ECO:0000256" key="3">
    <source>
        <dbReference type="ARBA" id="ARBA00009364"/>
    </source>
</evidence>
<sequence length="1387" mass="153356">MASAVDMPLDAANAAVTSEDDEMGMSQDGDNFFAQDVAEMTNGGVNSGIPAKKLLVAPDDDTLGILLNQLQARLMEGQGETIWEIGKPEDGDDVGLTEDELKASEDTLRKLADSIDAVVTPLRQRQLGSGYMTEYLIRKRVEEEDFMEVRVAVVGNVDAGKSTLLGVLTHGELDNGRGVARQKLFRHKHEIESGRTSSVGNDILGFDSDGNVVNKPDTHGGSLDWIKICQESNKVITFIDLAGHERYLKTTIFGMTGHAPDFCMLMVGSNAGIIGMTKEHLGLALALNVPVFVVVTKIDMCPPNVLLDTLKLLQRLLKSPGCRKIPVLVSNKDDVITSATNFTSERVCPIFQVSNVTGENLDLLKMFLNLLSGRMSYDEHEPSEFQIDDTYSVPGVGTVVSGTCLRGVIRLNDTVLLGPDPLGQFQPVPVKSIHRKRMPVKEVRGGQTASFALKKIKRSSIRKGMVMVSPDLHPQACWEFEGEILVLHHPTTISPRYQAMVHVGSIRQTATIITMSRDCLRTGDKAQVRFRFIKNPEYLHADCRMVFREGRTKAVGTVTKTSRQKAGKHHHGHHSKHKAQGGAGGGGGSAGGGSTTTAGGTGSGAGGGAKKVVNPVGSTEPAALEKRIKHGPTTGNKHLGTHGEAMDISQLLNIRSECEASHEYAAFFLEQLQEFRSEGHLVDVILCAEGKEIPCHRLVLSACSDYFRAMFRGGHSESKKEKIEMGGVGAEALQLLVDYAYRSKFTITGNNIQSVFEAANMLQVESVEEECEEILTDCLSPETCLATWALADKVSCRDLLERAKSHAVRKFEEVCRMEQFLELPVDFLKTYISDDGLHAKKEERVLDGIMLWVRHDLKERQSHLKELLECVRLSHVNQDYLKNIMKTDKELLAAVPGIEELISDKSRPKEPRHIHQEEILVLGGHTLTPEKWVRPNCNLHRLDPHCDSIGITPLPESLQKSFGIAACVFNNDVIVTGGHRSQCEAWRYKPSLDSWTELCNLNRERHSHGMAVVQGRVYAVGGEEYEYSIHGICGYQQGGLPNVEVYSDTTERWGEVASLQQGVSYFGITACCDKIYVFGGRMSNKRETDVAQCYDPTEDAWTFVKPLPKAVMNIKACTVDSKIYLVGGKLDHVLCYDPQEDSYEEMADPLVNVPKTRRTFCKKCKKHCNHKVTQYKTGKASLYKLGKRRYDRKQSGYGGQTKPIFHKKAKTTKKIVLRLECTDCRAKRMVAIKRCKHFELGGDKKRKVKVPVDKLLSKDYAAQRRQLINMDSAMEEPRRGDMASGNDTVYFSVVDGEGNACSFINSNYMGFGTGLVPKACGFTLQNRGANFSLQPDHPNVVSPGKRPYHTIIPAMVTDSRTDDLLMSYGIMGGFMQPQAHVQVLLGQ</sequence>
<evidence type="ECO:0000256" key="12">
    <source>
        <dbReference type="ARBA" id="ARBA00023274"/>
    </source>
</evidence>
<feature type="compositionally biased region" description="Gly residues" evidence="15">
    <location>
        <begin position="581"/>
        <end position="609"/>
    </location>
</feature>
<dbReference type="GO" id="GO:0006412">
    <property type="term" value="P:translation"/>
    <property type="evidence" value="ECO:0007669"/>
    <property type="project" value="InterPro"/>
</dbReference>
<keyword evidence="10 14" id="KW-0689">Ribosomal protein</keyword>
<dbReference type="Pfam" id="PF07707">
    <property type="entry name" value="BACK"/>
    <property type="match status" value="1"/>
</dbReference>
<keyword evidence="6" id="KW-0880">Kelch repeat</keyword>
<dbReference type="FunFam" id="3.30.710.10:FF:000221">
    <property type="entry name" value="Uncharacterized protein"/>
    <property type="match status" value="1"/>
</dbReference>
<dbReference type="SUPFAM" id="SSF117281">
    <property type="entry name" value="Kelch motif"/>
    <property type="match status" value="1"/>
</dbReference>
<evidence type="ECO:0000256" key="14">
    <source>
        <dbReference type="RuleBase" id="RU000666"/>
    </source>
</evidence>
<evidence type="ECO:0000256" key="1">
    <source>
        <dbReference type="ARBA" id="ARBA00004496"/>
    </source>
</evidence>
<dbReference type="InterPro" id="IPR009000">
    <property type="entry name" value="Transl_B-barrel_sf"/>
</dbReference>
<comment type="similarity">
    <text evidence="4">Belongs to the gamma-glutamyltransferase family.</text>
</comment>
<dbReference type="CDD" id="cd03694">
    <property type="entry name" value="GTPBP_II"/>
    <property type="match status" value="1"/>
</dbReference>
<dbReference type="FunFam" id="3.40.50.300:FF:000091">
    <property type="entry name" value="Probable GTP-binding protein 1"/>
    <property type="match status" value="1"/>
</dbReference>
<dbReference type="eggNOG" id="KOG4441">
    <property type="taxonomic scope" value="Eukaryota"/>
</dbReference>
<keyword evidence="8" id="KW-0677">Repeat</keyword>
<dbReference type="SUPFAM" id="SSF56235">
    <property type="entry name" value="N-terminal nucleophile aminohydrolases (Ntn hydrolases)"/>
    <property type="match status" value="1"/>
</dbReference>
<evidence type="ECO:0000259" key="17">
    <source>
        <dbReference type="PROSITE" id="PS51722"/>
    </source>
</evidence>
<dbReference type="GO" id="GO:0003735">
    <property type="term" value="F:structural constituent of ribosome"/>
    <property type="evidence" value="ECO:0007669"/>
    <property type="project" value="InterPro"/>
</dbReference>
<dbReference type="InterPro" id="IPR011332">
    <property type="entry name" value="Ribosomal_zn-bd"/>
</dbReference>
<evidence type="ECO:0000256" key="8">
    <source>
        <dbReference type="ARBA" id="ARBA00022737"/>
    </source>
</evidence>
<dbReference type="SUPFAM" id="SSF57829">
    <property type="entry name" value="Zn-binding ribosomal proteins"/>
    <property type="match status" value="1"/>
</dbReference>
<dbReference type="SMART" id="SM00225">
    <property type="entry name" value="BTB"/>
    <property type="match status" value="1"/>
</dbReference>
<dbReference type="Pfam" id="PF00651">
    <property type="entry name" value="BTB"/>
    <property type="match status" value="1"/>
</dbReference>
<dbReference type="Gene3D" id="3.60.20.40">
    <property type="match status" value="1"/>
</dbReference>
<dbReference type="Gene3D" id="2.120.10.80">
    <property type="entry name" value="Kelch-type beta propeller"/>
    <property type="match status" value="1"/>
</dbReference>
<dbReference type="STRING" id="7739.C3YC79"/>
<dbReference type="Pfam" id="PF00009">
    <property type="entry name" value="GTP_EFTU"/>
    <property type="match status" value="1"/>
</dbReference>
<dbReference type="InterPro" id="IPR000210">
    <property type="entry name" value="BTB/POZ_dom"/>
</dbReference>
<dbReference type="InterPro" id="IPR050055">
    <property type="entry name" value="EF-Tu_GTPase"/>
</dbReference>
<dbReference type="FunFam" id="1.25.40.420:FF:000001">
    <property type="entry name" value="Kelch-like family member 12"/>
    <property type="match status" value="1"/>
</dbReference>
<feature type="domain" description="BTB" evidence="16">
    <location>
        <begin position="682"/>
        <end position="749"/>
    </location>
</feature>
<dbReference type="FunFam" id="2.40.30.10:FF:000014">
    <property type="entry name" value="Probable GTP-binding protein 1"/>
    <property type="match status" value="1"/>
</dbReference>
<dbReference type="GO" id="GO:1990904">
    <property type="term" value="C:ribonucleoprotein complex"/>
    <property type="evidence" value="ECO:0007669"/>
    <property type="project" value="UniProtKB-KW"/>
</dbReference>
<dbReference type="PRINTS" id="PR01210">
    <property type="entry name" value="GGTRANSPTASE"/>
</dbReference>
<evidence type="ECO:0000256" key="6">
    <source>
        <dbReference type="ARBA" id="ARBA00022441"/>
    </source>
</evidence>
<dbReference type="SUPFAM" id="SSF52540">
    <property type="entry name" value="P-loop containing nucleoside triphosphate hydrolases"/>
    <property type="match status" value="1"/>
</dbReference>
<dbReference type="GO" id="GO:0005737">
    <property type="term" value="C:cytoplasm"/>
    <property type="evidence" value="ECO:0007669"/>
    <property type="project" value="UniProtKB-SubCell"/>
</dbReference>
<evidence type="ECO:0000256" key="2">
    <source>
        <dbReference type="ARBA" id="ARBA00007249"/>
    </source>
</evidence>
<dbReference type="InterPro" id="IPR029055">
    <property type="entry name" value="Ntn_hydrolases_N"/>
</dbReference>
<dbReference type="InterPro" id="IPR004161">
    <property type="entry name" value="EFTu-like_2"/>
</dbReference>
<evidence type="ECO:0000256" key="9">
    <source>
        <dbReference type="ARBA" id="ARBA00022741"/>
    </source>
</evidence>
<dbReference type="PROSITE" id="PS50097">
    <property type="entry name" value="BTB"/>
    <property type="match status" value="1"/>
</dbReference>
<dbReference type="InterPro" id="IPR011333">
    <property type="entry name" value="SKP1/BTB/POZ_sf"/>
</dbReference>
<evidence type="ECO:0000256" key="7">
    <source>
        <dbReference type="ARBA" id="ARBA00022490"/>
    </source>
</evidence>
<dbReference type="Pfam" id="PF00935">
    <property type="entry name" value="Ribosomal_L44"/>
    <property type="match status" value="1"/>
</dbReference>
<evidence type="ECO:0000256" key="5">
    <source>
        <dbReference type="ARBA" id="ARBA00015364"/>
    </source>
</evidence>
<evidence type="ECO:0000256" key="15">
    <source>
        <dbReference type="SAM" id="MobiDB-lite"/>
    </source>
</evidence>
<dbReference type="CDD" id="cd03708">
    <property type="entry name" value="GTPBP_III"/>
    <property type="match status" value="1"/>
</dbReference>
<dbReference type="InterPro" id="IPR035531">
    <property type="entry name" value="GTPBP1-like"/>
</dbReference>
<accession>C3YC79</accession>
<keyword evidence="11" id="KW-0342">GTP-binding</keyword>
<dbReference type="Pfam" id="PF01019">
    <property type="entry name" value="G_glu_transpept"/>
    <property type="match status" value="1"/>
</dbReference>
<dbReference type="FunFam" id="2.40.30.10:FF:000028">
    <property type="entry name" value="GTP-binding protein 1,-like"/>
    <property type="match status" value="1"/>
</dbReference>
<feature type="domain" description="Tr-type G" evidence="17">
    <location>
        <begin position="146"/>
        <end position="376"/>
    </location>
</feature>
<dbReference type="Pfam" id="PF03144">
    <property type="entry name" value="GTP_EFTU_D2"/>
    <property type="match status" value="1"/>
</dbReference>
<dbReference type="GO" id="GO:0005525">
    <property type="term" value="F:GTP binding"/>
    <property type="evidence" value="ECO:0007669"/>
    <property type="project" value="UniProtKB-KW"/>
</dbReference>
<comment type="subcellular location">
    <subcellularLocation>
        <location evidence="1">Cytoplasm</location>
    </subcellularLocation>
</comment>
<feature type="region of interest" description="Disordered" evidence="15">
    <location>
        <begin position="557"/>
        <end position="615"/>
    </location>
</feature>
<protein>
    <recommendedName>
        <fullName evidence="5">GTP-binding protein 1</fullName>
    </recommendedName>
</protein>
<dbReference type="Gene3D" id="3.30.710.10">
    <property type="entry name" value="Potassium Channel Kv1.1, Chain A"/>
    <property type="match status" value="1"/>
</dbReference>
<dbReference type="SUPFAM" id="SSF54695">
    <property type="entry name" value="POZ domain"/>
    <property type="match status" value="1"/>
</dbReference>
<dbReference type="InterPro" id="IPR006652">
    <property type="entry name" value="Kelch_1"/>
</dbReference>
<dbReference type="PROSITE" id="PS51722">
    <property type="entry name" value="G_TR_2"/>
    <property type="match status" value="1"/>
</dbReference>
<comment type="similarity">
    <text evidence="2">Belongs to the TRAFAC class translation factor GTPase superfamily. Classic translation factor GTPase family. EF-Tu/EF-1A subfamily.</text>
</comment>
<evidence type="ECO:0000313" key="18">
    <source>
        <dbReference type="EMBL" id="EEN62111.1"/>
    </source>
</evidence>
<dbReference type="SMART" id="SM00612">
    <property type="entry name" value="Kelch"/>
    <property type="match status" value="3"/>
</dbReference>
<name>C3YC79_BRAFL</name>
<dbReference type="Gene3D" id="3.40.50.300">
    <property type="entry name" value="P-loop containing nucleotide triphosphate hydrolases"/>
    <property type="match status" value="1"/>
</dbReference>
<keyword evidence="7" id="KW-0963">Cytoplasm</keyword>
<comment type="function">
    <text evidence="13">Promotes degradation of target mRNA species. Plays a role in the regulation of circadian mRNA stability. Binds GTP and has GTPase activity.</text>
</comment>
<dbReference type="InterPro" id="IPR011705">
    <property type="entry name" value="BACK"/>
</dbReference>
<dbReference type="eggNOG" id="KOG0463">
    <property type="taxonomic scope" value="Eukaryota"/>
</dbReference>
<dbReference type="SUPFAM" id="SSF50465">
    <property type="entry name" value="EF-Tu/eEF-1alpha/eIF2-gamma C-terminal domain"/>
    <property type="match status" value="1"/>
</dbReference>
<dbReference type="InterPro" id="IPR000552">
    <property type="entry name" value="Ribosomal_eL44"/>
</dbReference>
<dbReference type="InParanoid" id="C3YC79"/>
<evidence type="ECO:0000256" key="11">
    <source>
        <dbReference type="ARBA" id="ARBA00023134"/>
    </source>
</evidence>
<evidence type="ECO:0000256" key="13">
    <source>
        <dbReference type="ARBA" id="ARBA00025630"/>
    </source>
</evidence>
<evidence type="ECO:0000259" key="16">
    <source>
        <dbReference type="PROSITE" id="PS50097"/>
    </source>
</evidence>
<dbReference type="EMBL" id="GG666500">
    <property type="protein sequence ID" value="EEN62111.1"/>
    <property type="molecule type" value="Genomic_DNA"/>
</dbReference>
<keyword evidence="9" id="KW-0547">Nucleotide-binding</keyword>
<dbReference type="GO" id="GO:0003924">
    <property type="term" value="F:GTPase activity"/>
    <property type="evidence" value="ECO:0007669"/>
    <property type="project" value="InterPro"/>
</dbReference>
<organism>
    <name type="scientific">Branchiostoma floridae</name>
    <name type="common">Florida lancelet</name>
    <name type="synonym">Amphioxus</name>
    <dbReference type="NCBI Taxonomy" id="7739"/>
    <lineage>
        <taxon>Eukaryota</taxon>
        <taxon>Metazoa</taxon>
        <taxon>Chordata</taxon>
        <taxon>Cephalochordata</taxon>
        <taxon>Leptocardii</taxon>
        <taxon>Amphioxiformes</taxon>
        <taxon>Branchiostomatidae</taxon>
        <taxon>Branchiostoma</taxon>
    </lineage>
</organism>
<dbReference type="InterPro" id="IPR009001">
    <property type="entry name" value="Transl_elong_EF1A/Init_IF2_C"/>
</dbReference>
<dbReference type="InterPro" id="IPR027417">
    <property type="entry name" value="P-loop_NTPase"/>
</dbReference>
<dbReference type="HAMAP" id="MF_01476">
    <property type="entry name" value="Ribosomal_L44e"/>
    <property type="match status" value="1"/>
</dbReference>
<dbReference type="InterPro" id="IPR043137">
    <property type="entry name" value="GGT_ssub_C"/>
</dbReference>
<dbReference type="SUPFAM" id="SSF50447">
    <property type="entry name" value="Translation proteins"/>
    <property type="match status" value="1"/>
</dbReference>
<dbReference type="Pfam" id="PF01344">
    <property type="entry name" value="Kelch_1"/>
    <property type="match status" value="1"/>
</dbReference>
<dbReference type="PROSITE" id="PS01172">
    <property type="entry name" value="RIBOSOMAL_L44E"/>
    <property type="match status" value="1"/>
</dbReference>
<dbReference type="CDD" id="cd04165">
    <property type="entry name" value="GTPBP1_like"/>
    <property type="match status" value="1"/>
</dbReference>
<dbReference type="FunFam" id="3.10.450.80:FF:000001">
    <property type="entry name" value="60S ribosomal protein L44"/>
    <property type="match status" value="1"/>
</dbReference>
<dbReference type="PANTHER" id="PTHR43721">
    <property type="entry name" value="ELONGATION FACTOR TU-RELATED"/>
    <property type="match status" value="1"/>
</dbReference>
<dbReference type="Gene3D" id="2.40.30.10">
    <property type="entry name" value="Translation factors"/>
    <property type="match status" value="2"/>
</dbReference>
<dbReference type="InterPro" id="IPR000795">
    <property type="entry name" value="T_Tr_GTP-bd_dom"/>
</dbReference>
<evidence type="ECO:0000256" key="4">
    <source>
        <dbReference type="ARBA" id="ARBA00009381"/>
    </source>
</evidence>
<dbReference type="Gene3D" id="3.10.450.80">
    <property type="match status" value="1"/>
</dbReference>
<keyword evidence="12 14" id="KW-0687">Ribonucleoprotein</keyword>
<feature type="compositionally biased region" description="Basic residues" evidence="15">
    <location>
        <begin position="562"/>
        <end position="579"/>
    </location>
</feature>
<evidence type="ECO:0000256" key="10">
    <source>
        <dbReference type="ARBA" id="ARBA00022980"/>
    </source>
</evidence>
<dbReference type="GO" id="GO:0005840">
    <property type="term" value="C:ribosome"/>
    <property type="evidence" value="ECO:0007669"/>
    <property type="project" value="UniProtKB-KW"/>
</dbReference>
<dbReference type="Gene3D" id="1.25.40.420">
    <property type="match status" value="1"/>
</dbReference>
<dbReference type="eggNOG" id="KOG3464">
    <property type="taxonomic scope" value="Eukaryota"/>
</dbReference>
<dbReference type="SMART" id="SM00875">
    <property type="entry name" value="BACK"/>
    <property type="match status" value="1"/>
</dbReference>
<proteinExistence type="inferred from homology"/>
<comment type="similarity">
    <text evidence="3 14">Belongs to the eukaryotic ribosomal protein eL42 family.</text>
</comment>